<evidence type="ECO:0000313" key="1">
    <source>
        <dbReference type="EMBL" id="EUA89017.1"/>
    </source>
</evidence>
<proteinExistence type="predicted"/>
<keyword evidence="2" id="KW-1185">Reference proteome</keyword>
<accession>A0ABN0QW83</accession>
<name>A0ABN0QW83_MYCUL</name>
<gene>
    <name evidence="1" type="ORF">I551_4525</name>
</gene>
<protein>
    <submittedName>
        <fullName evidence="1">Uncharacterized protein</fullName>
    </submittedName>
</protein>
<evidence type="ECO:0000313" key="2">
    <source>
        <dbReference type="Proteomes" id="UP000020681"/>
    </source>
</evidence>
<reference evidence="1 2" key="1">
    <citation type="submission" date="2014-01" db="EMBL/GenBank/DDBJ databases">
        <authorList>
            <person name="Dobos K."/>
            <person name="Lenaerts A."/>
            <person name="Ordway D."/>
            <person name="DeGroote M.A."/>
            <person name="Parker T."/>
            <person name="Sizemore C."/>
            <person name="Tallon L.J."/>
            <person name="Sadzewicz L.K."/>
            <person name="Sengamalay N."/>
            <person name="Fraser C.M."/>
            <person name="Hine E."/>
            <person name="Shefchek K.A."/>
            <person name="Das S.P."/>
            <person name="Tettelin H."/>
        </authorList>
    </citation>
    <scope>NUCLEOTIDE SEQUENCE [LARGE SCALE GENOMIC DNA]</scope>
    <source>
        <strain evidence="1 2">Harvey</strain>
    </source>
</reference>
<comment type="caution">
    <text evidence="1">The sequence shown here is derived from an EMBL/GenBank/DDBJ whole genome shotgun (WGS) entry which is preliminary data.</text>
</comment>
<organism evidence="1 2">
    <name type="scientific">Mycobacterium ulcerans str. Harvey</name>
    <dbReference type="NCBI Taxonomy" id="1299332"/>
    <lineage>
        <taxon>Bacteria</taxon>
        <taxon>Bacillati</taxon>
        <taxon>Actinomycetota</taxon>
        <taxon>Actinomycetes</taxon>
        <taxon>Mycobacteriales</taxon>
        <taxon>Mycobacteriaceae</taxon>
        <taxon>Mycobacterium</taxon>
        <taxon>Mycobacterium ulcerans group</taxon>
    </lineage>
</organism>
<sequence>MDRDVFAGEIAHRHRDVAAVGTGLWPTCAGNQLSLAPPFQDLCIGSQE</sequence>
<dbReference type="Proteomes" id="UP000020681">
    <property type="component" value="Unassembled WGS sequence"/>
</dbReference>
<dbReference type="EMBL" id="JAOL01000130">
    <property type="protein sequence ID" value="EUA89017.1"/>
    <property type="molecule type" value="Genomic_DNA"/>
</dbReference>